<comment type="caution">
    <text evidence="1">The sequence shown here is derived from an EMBL/GenBank/DDBJ whole genome shotgun (WGS) entry which is preliminary data.</text>
</comment>
<sequence>MFVPLLSYLGDQKYEKICRTVFNISGKIPLKNMKFDIMHDLFVEIIKIIKYFSLKAVDKNLENIQKVSQLLNDSGRESYLFNCLMVPSDKVRLQIVSCLMAVEINQWDSQEISQILQICTQYKNLGAGETEKVLSNIFMIVARFLKCTKNKNSLLEFIDIHAENSVKECTVILIKNMQRNLLENPQENEQKVELAWSCVNFLQCFQSNFDLRDQNLLTPQMGQVLKNCLQLENKFLEDKEIPIQIEQIYTGKYLEYLMPLIYGKDKINPYKLQSFRILNRIANNFMDSSEEQAEDLSDFKSAYDFKDIKQKIIENLTRKKFIDYVNNFEQLIPENLSLKEKKVEYKKFKHYKNLQFTYKPVENQSEKQIREDIVQNLTSFIGTLISACITKRVQLIREIIKPEYFPSQDDTIIEIRKTFLQLILDISAIRSFQNDLNIYMKKVGEFSPGCDDNLDLLAHVYLIQQRKNKIFHLQIKSQDDSLKFVFRQTENIECFLACTSDQLFLYQFDQNLLKQS</sequence>
<dbReference type="Proteomes" id="UP000054937">
    <property type="component" value="Unassembled WGS sequence"/>
</dbReference>
<name>A0A0V0QF04_PSEPJ</name>
<proteinExistence type="predicted"/>
<accession>A0A0V0QF04</accession>
<gene>
    <name evidence="1" type="ORF">PPERSA_03024</name>
</gene>
<organism evidence="1 2">
    <name type="scientific">Pseudocohnilembus persalinus</name>
    <name type="common">Ciliate</name>
    <dbReference type="NCBI Taxonomy" id="266149"/>
    <lineage>
        <taxon>Eukaryota</taxon>
        <taxon>Sar</taxon>
        <taxon>Alveolata</taxon>
        <taxon>Ciliophora</taxon>
        <taxon>Intramacronucleata</taxon>
        <taxon>Oligohymenophorea</taxon>
        <taxon>Scuticociliatia</taxon>
        <taxon>Philasterida</taxon>
        <taxon>Pseudocohnilembidae</taxon>
        <taxon>Pseudocohnilembus</taxon>
    </lineage>
</organism>
<dbReference type="EMBL" id="LDAU01000182">
    <property type="protein sequence ID" value="KRX00764.1"/>
    <property type="molecule type" value="Genomic_DNA"/>
</dbReference>
<dbReference type="OrthoDB" id="660555at2759"/>
<dbReference type="AlphaFoldDB" id="A0A0V0QF04"/>
<protein>
    <submittedName>
        <fullName evidence="1">Uncharacterized protein</fullName>
    </submittedName>
</protein>
<evidence type="ECO:0000313" key="2">
    <source>
        <dbReference type="Proteomes" id="UP000054937"/>
    </source>
</evidence>
<dbReference type="InParanoid" id="A0A0V0QF04"/>
<reference evidence="1 2" key="1">
    <citation type="journal article" date="2015" name="Sci. Rep.">
        <title>Genome of the facultative scuticociliatosis pathogen Pseudocohnilembus persalinus provides insight into its virulence through horizontal gene transfer.</title>
        <authorList>
            <person name="Xiong J."/>
            <person name="Wang G."/>
            <person name="Cheng J."/>
            <person name="Tian M."/>
            <person name="Pan X."/>
            <person name="Warren A."/>
            <person name="Jiang C."/>
            <person name="Yuan D."/>
            <person name="Miao W."/>
        </authorList>
    </citation>
    <scope>NUCLEOTIDE SEQUENCE [LARGE SCALE GENOMIC DNA]</scope>
    <source>
        <strain evidence="1">36N120E</strain>
    </source>
</reference>
<keyword evidence="2" id="KW-1185">Reference proteome</keyword>
<evidence type="ECO:0000313" key="1">
    <source>
        <dbReference type="EMBL" id="KRX00764.1"/>
    </source>
</evidence>